<feature type="domain" description="FAS1" evidence="10">
    <location>
        <begin position="354"/>
        <end position="511"/>
    </location>
</feature>
<keyword evidence="13" id="KW-1185">Reference proteome</keyword>
<dbReference type="OrthoDB" id="694090at2759"/>
<dbReference type="GO" id="GO:0005886">
    <property type="term" value="C:plasma membrane"/>
    <property type="evidence" value="ECO:0000318"/>
    <property type="project" value="GO_Central"/>
</dbReference>
<dbReference type="EMBL" id="CM000882">
    <property type="protein sequence ID" value="PNT66008.1"/>
    <property type="molecule type" value="Genomic_DNA"/>
</dbReference>
<evidence type="ECO:0000313" key="11">
    <source>
        <dbReference type="EMBL" id="PNT66008.1"/>
    </source>
</evidence>
<gene>
    <name evidence="11" type="ORF">BRADI_3g05730v3</name>
</gene>
<dbReference type="PANTHER" id="PTHR32382:SF34">
    <property type="entry name" value="FASCICLIN-LIKE ARABINOGALACTAN PROTEIN 3"/>
    <property type="match status" value="1"/>
</dbReference>
<sequence length="617" mass="64706">MAPPPPNVKTRPFLITLAAIVLLLPAASADNAAAPFNITKILSAYPEFRVFSSLLNETGLARAIDRCKMVTILAVNNTGVPDTVLRAPRPLLFDLLALHVVLDYLDPEKLDAMRLGRTGNGSMVTTLLPGPSDKFLRVAGGDKSRITFSYAGPGGRWPRNATLIRVVTSQAFSVMVLEVSGLILPTAVPATTAARFDIIKILSSYPEFSVYSGLLRETGLASILDGRRVVTVLAPNNTDIPKVIHTLPRPLLADLLALHVIPDYLDPEKLDALRRGRTGDGSVVMTLLPGPGLRLLGIAGGENGPITFSYGGPGGEGSHKVSLVRVVTSQAFSVVVNGLVLPEGVPADVDTTSPLDITKILSSYPDLTAFNSLLTDSGLARAINARPTVTVLATNNTALADSLRGLRHLPEPALVDLLALHVVLDYLDPEKLDALRRGRTGGGSIVTTLLQESGRARGRGVGFVRVSGGEDGRITFSCSTPGGGGPRNATLVKVVTTQAFSVLVLQVSNLILPPGIVAPAPQQPRARRHMFLPPSPAPAPAPRYPPVSGVPPPVVEEPEPNLTDTAPPPSGVIPLPSAHGGVSAKIPTAAGRHRAAGIWWSGASAALGITAYLLGRL</sequence>
<dbReference type="PANTHER" id="PTHR32382">
    <property type="entry name" value="FASCICLIN-LIKE ARABINOGALACTAN PROTEIN"/>
    <property type="match status" value="1"/>
</dbReference>
<evidence type="ECO:0000256" key="5">
    <source>
        <dbReference type="ARBA" id="ARBA00022729"/>
    </source>
</evidence>
<comment type="similarity">
    <text evidence="2">Belongs to the fasciclin-like AGP family.</text>
</comment>
<dbReference type="Pfam" id="PF02469">
    <property type="entry name" value="Fasciclin"/>
    <property type="match status" value="2"/>
</dbReference>
<keyword evidence="5 9" id="KW-0732">Signal</keyword>
<reference evidence="12" key="3">
    <citation type="submission" date="2018-08" db="UniProtKB">
        <authorList>
            <consortium name="EnsemblPlants"/>
        </authorList>
    </citation>
    <scope>IDENTIFICATION</scope>
    <source>
        <strain evidence="12">cv. Bd21</strain>
    </source>
</reference>
<keyword evidence="3" id="KW-1003">Cell membrane</keyword>
<evidence type="ECO:0000256" key="8">
    <source>
        <dbReference type="SAM" id="MobiDB-lite"/>
    </source>
</evidence>
<reference evidence="11 12" key="1">
    <citation type="journal article" date="2010" name="Nature">
        <title>Genome sequencing and analysis of the model grass Brachypodium distachyon.</title>
        <authorList>
            <consortium name="International Brachypodium Initiative"/>
        </authorList>
    </citation>
    <scope>NUCLEOTIDE SEQUENCE [LARGE SCALE GENOMIC DNA]</scope>
    <source>
        <strain evidence="11 12">Bd21</strain>
    </source>
</reference>
<evidence type="ECO:0000313" key="13">
    <source>
        <dbReference type="Proteomes" id="UP000008810"/>
    </source>
</evidence>
<dbReference type="PROSITE" id="PS50213">
    <property type="entry name" value="FAS1"/>
    <property type="match status" value="3"/>
</dbReference>
<feature type="domain" description="FAS1" evidence="10">
    <location>
        <begin position="195"/>
        <end position="353"/>
    </location>
</feature>
<evidence type="ECO:0000256" key="6">
    <source>
        <dbReference type="ARBA" id="ARBA00023136"/>
    </source>
</evidence>
<dbReference type="InParanoid" id="A0A2K2CVF1"/>
<feature type="compositionally biased region" description="Pro residues" evidence="8">
    <location>
        <begin position="533"/>
        <end position="555"/>
    </location>
</feature>
<evidence type="ECO:0000256" key="4">
    <source>
        <dbReference type="ARBA" id="ARBA00022622"/>
    </source>
</evidence>
<keyword evidence="6" id="KW-0472">Membrane</keyword>
<evidence type="ECO:0000256" key="3">
    <source>
        <dbReference type="ARBA" id="ARBA00022475"/>
    </source>
</evidence>
<dbReference type="ExpressionAtlas" id="A0A2K2CVF1">
    <property type="expression patterns" value="baseline"/>
</dbReference>
<evidence type="ECO:0000256" key="1">
    <source>
        <dbReference type="ARBA" id="ARBA00004609"/>
    </source>
</evidence>
<dbReference type="AlphaFoldDB" id="A0A2K2CVF1"/>
<dbReference type="Proteomes" id="UP000008810">
    <property type="component" value="Chromosome 3"/>
</dbReference>
<feature type="chain" id="PRO_5036319176" description="FAS1 domain-containing protein" evidence="9">
    <location>
        <begin position="30"/>
        <end position="617"/>
    </location>
</feature>
<dbReference type="Gene3D" id="2.30.180.10">
    <property type="entry name" value="FAS1 domain"/>
    <property type="match status" value="3"/>
</dbReference>
<dbReference type="SUPFAM" id="SSF82153">
    <property type="entry name" value="FAS1 domain"/>
    <property type="match status" value="3"/>
</dbReference>
<evidence type="ECO:0000259" key="10">
    <source>
        <dbReference type="PROSITE" id="PS50213"/>
    </source>
</evidence>
<feature type="region of interest" description="Disordered" evidence="8">
    <location>
        <begin position="533"/>
        <end position="568"/>
    </location>
</feature>
<comment type="subcellular location">
    <subcellularLocation>
        <location evidence="1">Cell membrane</location>
        <topology evidence="1">Lipid-anchor</topology>
        <topology evidence="1">GPI-anchor</topology>
    </subcellularLocation>
</comment>
<dbReference type="InterPro" id="IPR000782">
    <property type="entry name" value="FAS1_domain"/>
</dbReference>
<evidence type="ECO:0000256" key="9">
    <source>
        <dbReference type="SAM" id="SignalP"/>
    </source>
</evidence>
<feature type="signal peptide" evidence="9">
    <location>
        <begin position="1"/>
        <end position="29"/>
    </location>
</feature>
<organism evidence="11">
    <name type="scientific">Brachypodium distachyon</name>
    <name type="common">Purple false brome</name>
    <name type="synonym">Trachynia distachya</name>
    <dbReference type="NCBI Taxonomy" id="15368"/>
    <lineage>
        <taxon>Eukaryota</taxon>
        <taxon>Viridiplantae</taxon>
        <taxon>Streptophyta</taxon>
        <taxon>Embryophyta</taxon>
        <taxon>Tracheophyta</taxon>
        <taxon>Spermatophyta</taxon>
        <taxon>Magnoliopsida</taxon>
        <taxon>Liliopsida</taxon>
        <taxon>Poales</taxon>
        <taxon>Poaceae</taxon>
        <taxon>BOP clade</taxon>
        <taxon>Pooideae</taxon>
        <taxon>Stipodae</taxon>
        <taxon>Brachypodieae</taxon>
        <taxon>Brachypodium</taxon>
    </lineage>
</organism>
<evidence type="ECO:0000256" key="7">
    <source>
        <dbReference type="ARBA" id="ARBA00023288"/>
    </source>
</evidence>
<dbReference type="InterPro" id="IPR036378">
    <property type="entry name" value="FAS1_dom_sf"/>
</dbReference>
<keyword evidence="4" id="KW-0336">GPI-anchor</keyword>
<dbReference type="Gramene" id="PNT66008">
    <property type="protein sequence ID" value="PNT66008"/>
    <property type="gene ID" value="BRADI_3g05730v3"/>
</dbReference>
<accession>A0A2K2CVF1</accession>
<evidence type="ECO:0000256" key="2">
    <source>
        <dbReference type="ARBA" id="ARBA00007843"/>
    </source>
</evidence>
<reference evidence="11" key="2">
    <citation type="submission" date="2017-06" db="EMBL/GenBank/DDBJ databases">
        <title>WGS assembly of Brachypodium distachyon.</title>
        <authorList>
            <consortium name="The International Brachypodium Initiative"/>
            <person name="Lucas S."/>
            <person name="Harmon-Smith M."/>
            <person name="Lail K."/>
            <person name="Tice H."/>
            <person name="Grimwood J."/>
            <person name="Bruce D."/>
            <person name="Barry K."/>
            <person name="Shu S."/>
            <person name="Lindquist E."/>
            <person name="Wang M."/>
            <person name="Pitluck S."/>
            <person name="Vogel J.P."/>
            <person name="Garvin D.F."/>
            <person name="Mockler T.C."/>
            <person name="Schmutz J."/>
            <person name="Rokhsar D."/>
            <person name="Bevan M.W."/>
        </authorList>
    </citation>
    <scope>NUCLEOTIDE SEQUENCE</scope>
    <source>
        <strain evidence="11">Bd21</strain>
    </source>
</reference>
<keyword evidence="4" id="KW-0325">Glycoprotein</keyword>
<proteinExistence type="inferred from homology"/>
<dbReference type="EnsemblPlants" id="PNT66008">
    <property type="protein sequence ID" value="PNT66008"/>
    <property type="gene ID" value="BRADI_3g05730v3"/>
</dbReference>
<name>A0A2K2CVF1_BRADI</name>
<protein>
    <recommendedName>
        <fullName evidence="10">FAS1 domain-containing protein</fullName>
    </recommendedName>
</protein>
<keyword evidence="7" id="KW-0449">Lipoprotein</keyword>
<dbReference type="InterPro" id="IPR033254">
    <property type="entry name" value="Plant_FLA"/>
</dbReference>
<evidence type="ECO:0000313" key="12">
    <source>
        <dbReference type="EnsemblPlants" id="PNT66008"/>
    </source>
</evidence>
<dbReference type="GO" id="GO:0098552">
    <property type="term" value="C:side of membrane"/>
    <property type="evidence" value="ECO:0007669"/>
    <property type="project" value="UniProtKB-KW"/>
</dbReference>
<feature type="domain" description="FAS1" evidence="10">
    <location>
        <begin position="35"/>
        <end position="183"/>
    </location>
</feature>